<dbReference type="InterPro" id="IPR028087">
    <property type="entry name" value="Tad_N"/>
</dbReference>
<keyword evidence="4" id="KW-1185">Reference proteome</keyword>
<keyword evidence="1" id="KW-0472">Membrane</keyword>
<sequence length="124" mass="12571">MIRAPDRDGGFATVLAAWVITGLLSVVLMVLTFVGAVSARHRAEGVADLAALAAAAHVLDGVEQACARAEWVAERMVAELVRCAVSGWDITVEVAVRPVAVVGAARAVARAGPVSGGQAVGSGR</sequence>
<reference evidence="3" key="1">
    <citation type="submission" date="2023-02" db="EMBL/GenBank/DDBJ databases">
        <title>Actinokineospora globicatena NBRC 15670.</title>
        <authorList>
            <person name="Ichikawa N."/>
            <person name="Sato H."/>
            <person name="Tonouchi N."/>
        </authorList>
    </citation>
    <scope>NUCLEOTIDE SEQUENCE</scope>
    <source>
        <strain evidence="3">NBRC 15670</strain>
    </source>
</reference>
<accession>A0A9W6QSR4</accession>
<evidence type="ECO:0000313" key="4">
    <source>
        <dbReference type="Proteomes" id="UP001165042"/>
    </source>
</evidence>
<protein>
    <recommendedName>
        <fullName evidence="2">Putative Flp pilus-assembly TadG-like N-terminal domain-containing protein</fullName>
    </recommendedName>
</protein>
<evidence type="ECO:0000256" key="1">
    <source>
        <dbReference type="SAM" id="Phobius"/>
    </source>
</evidence>
<dbReference type="NCBIfam" id="TIGR03816">
    <property type="entry name" value="tadE_like_DECH"/>
    <property type="match status" value="1"/>
</dbReference>
<name>A0A9W6QSR4_9PSEU</name>
<dbReference type="EMBL" id="BSSD01000014">
    <property type="protein sequence ID" value="GLW95520.1"/>
    <property type="molecule type" value="Genomic_DNA"/>
</dbReference>
<evidence type="ECO:0000259" key="2">
    <source>
        <dbReference type="Pfam" id="PF13400"/>
    </source>
</evidence>
<feature type="transmembrane region" description="Helical" evidence="1">
    <location>
        <begin position="15"/>
        <end position="37"/>
    </location>
</feature>
<gene>
    <name evidence="3" type="ORF">Aglo03_63360</name>
</gene>
<comment type="caution">
    <text evidence="3">The sequence shown here is derived from an EMBL/GenBank/DDBJ whole genome shotgun (WGS) entry which is preliminary data.</text>
</comment>
<proteinExistence type="predicted"/>
<organism evidence="3 4">
    <name type="scientific">Actinokineospora globicatena</name>
    <dbReference type="NCBI Taxonomy" id="103729"/>
    <lineage>
        <taxon>Bacteria</taxon>
        <taxon>Bacillati</taxon>
        <taxon>Actinomycetota</taxon>
        <taxon>Actinomycetes</taxon>
        <taxon>Pseudonocardiales</taxon>
        <taxon>Pseudonocardiaceae</taxon>
        <taxon>Actinokineospora</taxon>
    </lineage>
</organism>
<keyword evidence="1" id="KW-1133">Transmembrane helix</keyword>
<dbReference type="InterPro" id="IPR021202">
    <property type="entry name" value="Rv3654c-like"/>
</dbReference>
<dbReference type="RefSeq" id="WP_285613293.1">
    <property type="nucleotide sequence ID" value="NZ_BSSD01000014.1"/>
</dbReference>
<feature type="domain" description="Putative Flp pilus-assembly TadG-like N-terminal" evidence="2">
    <location>
        <begin position="10"/>
        <end position="56"/>
    </location>
</feature>
<dbReference type="Pfam" id="PF13400">
    <property type="entry name" value="Tad"/>
    <property type="match status" value="1"/>
</dbReference>
<dbReference type="AlphaFoldDB" id="A0A9W6QSR4"/>
<keyword evidence="1" id="KW-0812">Transmembrane</keyword>
<evidence type="ECO:0000313" key="3">
    <source>
        <dbReference type="EMBL" id="GLW95520.1"/>
    </source>
</evidence>
<dbReference type="Proteomes" id="UP001165042">
    <property type="component" value="Unassembled WGS sequence"/>
</dbReference>